<dbReference type="GO" id="GO:0005886">
    <property type="term" value="C:plasma membrane"/>
    <property type="evidence" value="ECO:0007669"/>
    <property type="project" value="UniProtKB-SubCell"/>
</dbReference>
<evidence type="ECO:0000256" key="5">
    <source>
        <dbReference type="ARBA" id="ARBA00023136"/>
    </source>
</evidence>
<evidence type="ECO:0000313" key="8">
    <source>
        <dbReference type="Proteomes" id="UP000019222"/>
    </source>
</evidence>
<comment type="subcellular location">
    <subcellularLocation>
        <location evidence="1">Cell membrane</location>
        <topology evidence="1">Multi-pass membrane protein</topology>
    </subcellularLocation>
</comment>
<accession>W5Y7W7</accession>
<protein>
    <submittedName>
        <fullName evidence="7">Lysine exporter protein</fullName>
    </submittedName>
</protein>
<dbReference type="RefSeq" id="WP_025252629.1">
    <property type="nucleotide sequence ID" value="NZ_CP004353.1"/>
</dbReference>
<dbReference type="HOGENOM" id="CLU_087840_0_0_11"/>
<dbReference type="PATRIC" id="fig|1224164.3.peg.1216"/>
<dbReference type="PANTHER" id="PTHR30086:SF20">
    <property type="entry name" value="ARGININE EXPORTER PROTEIN ARGO-RELATED"/>
    <property type="match status" value="1"/>
</dbReference>
<sequence>MNIALSGFLLGLSLILAIGPQNALIIKQGIKRQGIGPIITVCMLSDIVLMIGGTAGVGAIVSQAPMVLVIMRWLGAAYLAWFGFQCFRDSFAKDTKALVIDEQEPVGQPLSGGTSAVAVDTRKATTVQQRAWVKPVMMALAFTWLNPAAWIDTLVMVGGLANQHGEVGRWYFVGGALVASMMWFPSVGYGAAALSGVLSRPKVWKVINFAIGCIMVSMCLRLIFQ</sequence>
<name>W5Y7W7_9CORY</name>
<dbReference type="KEGG" id="cvt:B843_06065"/>
<dbReference type="InterPro" id="IPR001123">
    <property type="entry name" value="LeuE-type"/>
</dbReference>
<dbReference type="Pfam" id="PF01810">
    <property type="entry name" value="LysE"/>
    <property type="match status" value="1"/>
</dbReference>
<feature type="transmembrane region" description="Helical" evidence="6">
    <location>
        <begin position="6"/>
        <end position="26"/>
    </location>
</feature>
<feature type="transmembrane region" description="Helical" evidence="6">
    <location>
        <begin position="38"/>
        <end position="60"/>
    </location>
</feature>
<keyword evidence="5 6" id="KW-0472">Membrane</keyword>
<keyword evidence="8" id="KW-1185">Reference proteome</keyword>
<feature type="transmembrane region" description="Helical" evidence="6">
    <location>
        <begin position="206"/>
        <end position="224"/>
    </location>
</feature>
<organism evidence="7 8">
    <name type="scientific">Corynebacterium vitaeruminis DSM 20294</name>
    <dbReference type="NCBI Taxonomy" id="1224164"/>
    <lineage>
        <taxon>Bacteria</taxon>
        <taxon>Bacillati</taxon>
        <taxon>Actinomycetota</taxon>
        <taxon>Actinomycetes</taxon>
        <taxon>Mycobacteriales</taxon>
        <taxon>Corynebacteriaceae</taxon>
        <taxon>Corynebacterium</taxon>
    </lineage>
</organism>
<evidence type="ECO:0000256" key="2">
    <source>
        <dbReference type="ARBA" id="ARBA00022475"/>
    </source>
</evidence>
<evidence type="ECO:0000256" key="6">
    <source>
        <dbReference type="SAM" id="Phobius"/>
    </source>
</evidence>
<evidence type="ECO:0000313" key="7">
    <source>
        <dbReference type="EMBL" id="AHI22598.1"/>
    </source>
</evidence>
<dbReference type="Proteomes" id="UP000019222">
    <property type="component" value="Chromosome"/>
</dbReference>
<keyword evidence="3 6" id="KW-0812">Transmembrane</keyword>
<reference evidence="7 8" key="1">
    <citation type="submission" date="2013-02" db="EMBL/GenBank/DDBJ databases">
        <title>The complete genome sequence of Corynebacterium vitaeruminis DSM 20294.</title>
        <authorList>
            <person name="Ruckert C."/>
            <person name="Albersmeier A."/>
            <person name="Kalinowski J."/>
        </authorList>
    </citation>
    <scope>NUCLEOTIDE SEQUENCE [LARGE SCALE GENOMIC DNA]</scope>
    <source>
        <strain evidence="8">ATCC 10234</strain>
    </source>
</reference>
<keyword evidence="4 6" id="KW-1133">Transmembrane helix</keyword>
<evidence type="ECO:0000256" key="4">
    <source>
        <dbReference type="ARBA" id="ARBA00022989"/>
    </source>
</evidence>
<dbReference type="EMBL" id="CP004353">
    <property type="protein sequence ID" value="AHI22598.1"/>
    <property type="molecule type" value="Genomic_DNA"/>
</dbReference>
<dbReference type="STRING" id="1224164.B843_06065"/>
<dbReference type="eggNOG" id="COG1279">
    <property type="taxonomic scope" value="Bacteria"/>
</dbReference>
<feature type="transmembrane region" description="Helical" evidence="6">
    <location>
        <begin position="66"/>
        <end position="84"/>
    </location>
</feature>
<gene>
    <name evidence="7" type="ORF">B843_06065</name>
</gene>
<evidence type="ECO:0000256" key="1">
    <source>
        <dbReference type="ARBA" id="ARBA00004651"/>
    </source>
</evidence>
<dbReference type="PANTHER" id="PTHR30086">
    <property type="entry name" value="ARGININE EXPORTER PROTEIN ARGO"/>
    <property type="match status" value="1"/>
</dbReference>
<dbReference type="AlphaFoldDB" id="W5Y7W7"/>
<proteinExistence type="predicted"/>
<feature type="transmembrane region" description="Helical" evidence="6">
    <location>
        <begin position="131"/>
        <end position="150"/>
    </location>
</feature>
<evidence type="ECO:0000256" key="3">
    <source>
        <dbReference type="ARBA" id="ARBA00022692"/>
    </source>
</evidence>
<dbReference type="GO" id="GO:0015171">
    <property type="term" value="F:amino acid transmembrane transporter activity"/>
    <property type="evidence" value="ECO:0007669"/>
    <property type="project" value="TreeGrafter"/>
</dbReference>
<keyword evidence="2" id="KW-1003">Cell membrane</keyword>
<feature type="transmembrane region" description="Helical" evidence="6">
    <location>
        <begin position="170"/>
        <end position="194"/>
    </location>
</feature>